<dbReference type="CDD" id="cd01356">
    <property type="entry name" value="AcnX_swivel"/>
    <property type="match status" value="1"/>
</dbReference>
<gene>
    <name evidence="3" type="ORF">I6K02_20160</name>
</gene>
<protein>
    <submittedName>
        <fullName evidence="3">DUF126 domain-containing protein</fullName>
    </submittedName>
</protein>
<reference evidence="3 4" key="1">
    <citation type="submission" date="2021-02" db="EMBL/GenBank/DDBJ databases">
        <title>FDA dAtabase for Regulatory Grade micrObial Sequences (FDA-ARGOS): Supporting development and validation of Infectious Disease Dx tests.</title>
        <authorList>
            <person name="Minogue T."/>
            <person name="Wolcott M."/>
            <person name="Wasieloski L."/>
            <person name="Aguilar W."/>
            <person name="Moore D."/>
            <person name="Jaissle J."/>
            <person name="Tallon L."/>
            <person name="Sadzewicz L."/>
            <person name="Zhao X."/>
            <person name="Boylan J."/>
            <person name="Ott S."/>
            <person name="Bowen H."/>
            <person name="Vavikolanu K."/>
            <person name="Mehta A."/>
            <person name="Aluvathingal J."/>
            <person name="Nadendla S."/>
            <person name="Yan Y."/>
            <person name="Sichtig H."/>
        </authorList>
    </citation>
    <scope>NUCLEOTIDE SEQUENCE [LARGE SCALE GENOMIC DNA]</scope>
    <source>
        <strain evidence="3 4">FDAARGOS_1272</strain>
    </source>
</reference>
<evidence type="ECO:0000259" key="2">
    <source>
        <dbReference type="Pfam" id="PF01989"/>
    </source>
</evidence>
<evidence type="ECO:0000313" key="4">
    <source>
        <dbReference type="Proteomes" id="UP000625568"/>
    </source>
</evidence>
<evidence type="ECO:0000313" key="3">
    <source>
        <dbReference type="EMBL" id="QRO80625.1"/>
    </source>
</evidence>
<dbReference type="Proteomes" id="UP000625568">
    <property type="component" value="Chromosome 2"/>
</dbReference>
<dbReference type="EMBL" id="CP069483">
    <property type="protein sequence ID" value="QRO80625.1"/>
    <property type="molecule type" value="Genomic_DNA"/>
</dbReference>
<dbReference type="PANTHER" id="PTHR36577">
    <property type="entry name" value="DUF521 DOMAIN PROTEIN (AFU_ORTHOLOGUE AFUA_6G00490)"/>
    <property type="match status" value="1"/>
</dbReference>
<sequence>MTERNPLVLTADTLVAGRVCADTIVLDQPLSFWGGYDSAAGRIVDRGHPQAGASLAGRILVMPHAKGSSSSSSVLAEAVRNGTGPAGIVMKERDLIISIGAIVAAELYAIAVPVVCVTERDYRAIVAASGPVRIDASDGDGGARIYVGDAARSGFAGPDAGSADAAVASR</sequence>
<dbReference type="InterPro" id="IPR002840">
    <property type="entry name" value="PMDh-S-like_dom"/>
</dbReference>
<organism evidence="3 4">
    <name type="scientific">Burkholderia dolosa</name>
    <dbReference type="NCBI Taxonomy" id="152500"/>
    <lineage>
        <taxon>Bacteria</taxon>
        <taxon>Pseudomonadati</taxon>
        <taxon>Pseudomonadota</taxon>
        <taxon>Betaproteobacteria</taxon>
        <taxon>Burkholderiales</taxon>
        <taxon>Burkholderiaceae</taxon>
        <taxon>Burkholderia</taxon>
        <taxon>Burkholderia cepacia complex</taxon>
    </lineage>
</organism>
<dbReference type="GO" id="GO:0016829">
    <property type="term" value="F:lyase activity"/>
    <property type="evidence" value="ECO:0007669"/>
    <property type="project" value="UniProtKB-KW"/>
</dbReference>
<dbReference type="RefSeq" id="WP_006766989.1">
    <property type="nucleotide sequence ID" value="NZ_CABVPR010000079.1"/>
</dbReference>
<dbReference type="SUPFAM" id="SSF52016">
    <property type="entry name" value="LeuD/IlvD-like"/>
    <property type="match status" value="1"/>
</dbReference>
<dbReference type="Pfam" id="PF01989">
    <property type="entry name" value="AcnX_swivel_put"/>
    <property type="match status" value="1"/>
</dbReference>
<accession>A0A892IC17</accession>
<dbReference type="GeneID" id="93130604"/>
<feature type="domain" description="Phosphomevalonate dehydratase small subunit-like" evidence="2">
    <location>
        <begin position="30"/>
        <end position="114"/>
    </location>
</feature>
<keyword evidence="4" id="KW-1185">Reference proteome</keyword>
<dbReference type="Gene3D" id="3.50.30.10">
    <property type="entry name" value="Phosphohistidine domain"/>
    <property type="match status" value="1"/>
</dbReference>
<proteinExistence type="predicted"/>
<keyword evidence="1" id="KW-0456">Lyase</keyword>
<dbReference type="AlphaFoldDB" id="A0A892IC17"/>
<name>A0A892IC17_9BURK</name>
<evidence type="ECO:0000256" key="1">
    <source>
        <dbReference type="ARBA" id="ARBA00023239"/>
    </source>
</evidence>
<dbReference type="PANTHER" id="PTHR36577:SF3">
    <property type="entry name" value="DUF521 DOMAIN PROTEIN (AFU_ORTHOLOGUE AFUA_6G00490)"/>
    <property type="match status" value="1"/>
</dbReference>